<accession>A0ABD0Q1T9</accession>
<dbReference type="PROSITE" id="PS51144">
    <property type="entry name" value="ALPHA_CA_2"/>
    <property type="match status" value="1"/>
</dbReference>
<dbReference type="InterPro" id="IPR036398">
    <property type="entry name" value="CA_dom_sf"/>
</dbReference>
<feature type="non-terminal residue" evidence="2">
    <location>
        <position position="57"/>
    </location>
</feature>
<gene>
    <name evidence="2" type="ORF">M9458_025556</name>
</gene>
<proteinExistence type="predicted"/>
<dbReference type="SUPFAM" id="SSF51069">
    <property type="entry name" value="Carbonic anhydrase"/>
    <property type="match status" value="1"/>
</dbReference>
<comment type="caution">
    <text evidence="2">The sequence shown here is derived from an EMBL/GenBank/DDBJ whole genome shotgun (WGS) entry which is preliminary data.</text>
</comment>
<dbReference type="EMBL" id="JAMKFB020000012">
    <property type="protein sequence ID" value="KAL0180114.1"/>
    <property type="molecule type" value="Genomic_DNA"/>
</dbReference>
<evidence type="ECO:0000259" key="1">
    <source>
        <dbReference type="PROSITE" id="PS51144"/>
    </source>
</evidence>
<reference evidence="2 3" key="1">
    <citation type="submission" date="2024-05" db="EMBL/GenBank/DDBJ databases">
        <title>Genome sequencing and assembly of Indian major carp, Cirrhinus mrigala (Hamilton, 1822).</title>
        <authorList>
            <person name="Mohindra V."/>
            <person name="Chowdhury L.M."/>
            <person name="Lal K."/>
            <person name="Jena J.K."/>
        </authorList>
    </citation>
    <scope>NUCLEOTIDE SEQUENCE [LARGE SCALE GENOMIC DNA]</scope>
    <source>
        <strain evidence="2">CM1030</strain>
        <tissue evidence="2">Blood</tissue>
    </source>
</reference>
<keyword evidence="3" id="KW-1185">Reference proteome</keyword>
<dbReference type="Pfam" id="PF00194">
    <property type="entry name" value="Carb_anhydrase"/>
    <property type="match status" value="1"/>
</dbReference>
<feature type="domain" description="Alpha-carbonic anhydrase" evidence="1">
    <location>
        <begin position="1"/>
        <end position="57"/>
    </location>
</feature>
<sequence length="57" mass="6302">MFIVFAVVVYLDDEMMAVKGGGLPASYNPKQFHLHWGNGTTSPGSEHTVDGKKYLME</sequence>
<organism evidence="2 3">
    <name type="scientific">Cirrhinus mrigala</name>
    <name type="common">Mrigala</name>
    <dbReference type="NCBI Taxonomy" id="683832"/>
    <lineage>
        <taxon>Eukaryota</taxon>
        <taxon>Metazoa</taxon>
        <taxon>Chordata</taxon>
        <taxon>Craniata</taxon>
        <taxon>Vertebrata</taxon>
        <taxon>Euteleostomi</taxon>
        <taxon>Actinopterygii</taxon>
        <taxon>Neopterygii</taxon>
        <taxon>Teleostei</taxon>
        <taxon>Ostariophysi</taxon>
        <taxon>Cypriniformes</taxon>
        <taxon>Cyprinidae</taxon>
        <taxon>Labeoninae</taxon>
        <taxon>Labeonini</taxon>
        <taxon>Cirrhinus</taxon>
    </lineage>
</organism>
<dbReference type="AlphaFoldDB" id="A0ABD0Q1T9"/>
<protein>
    <recommendedName>
        <fullName evidence="1">Alpha-carbonic anhydrase domain-containing protein</fullName>
    </recommendedName>
</protein>
<evidence type="ECO:0000313" key="2">
    <source>
        <dbReference type="EMBL" id="KAL0180114.1"/>
    </source>
</evidence>
<evidence type="ECO:0000313" key="3">
    <source>
        <dbReference type="Proteomes" id="UP001529510"/>
    </source>
</evidence>
<dbReference type="InterPro" id="IPR001148">
    <property type="entry name" value="CA_dom"/>
</dbReference>
<dbReference type="Proteomes" id="UP001529510">
    <property type="component" value="Unassembled WGS sequence"/>
</dbReference>
<dbReference type="Gene3D" id="3.10.200.10">
    <property type="entry name" value="Alpha carbonic anhydrase"/>
    <property type="match status" value="1"/>
</dbReference>
<name>A0ABD0Q1T9_CIRMR</name>